<evidence type="ECO:0000313" key="3">
    <source>
        <dbReference type="Proteomes" id="UP000651010"/>
    </source>
</evidence>
<evidence type="ECO:0000259" key="1">
    <source>
        <dbReference type="Pfam" id="PF08241"/>
    </source>
</evidence>
<dbReference type="PANTHER" id="PTHR43861:SF1">
    <property type="entry name" value="TRANS-ACONITATE 2-METHYLTRANSFERASE"/>
    <property type="match status" value="1"/>
</dbReference>
<dbReference type="Gene3D" id="3.40.50.150">
    <property type="entry name" value="Vaccinia Virus protein VP39"/>
    <property type="match status" value="1"/>
</dbReference>
<name>A0ABR9G452_9GAMM</name>
<dbReference type="GO" id="GO:0032259">
    <property type="term" value="P:methylation"/>
    <property type="evidence" value="ECO:0007669"/>
    <property type="project" value="UniProtKB-KW"/>
</dbReference>
<dbReference type="PANTHER" id="PTHR43861">
    <property type="entry name" value="TRANS-ACONITATE 2-METHYLTRANSFERASE-RELATED"/>
    <property type="match status" value="1"/>
</dbReference>
<dbReference type="InterPro" id="IPR013216">
    <property type="entry name" value="Methyltransf_11"/>
</dbReference>
<dbReference type="SUPFAM" id="SSF53335">
    <property type="entry name" value="S-adenosyl-L-methionine-dependent methyltransferases"/>
    <property type="match status" value="1"/>
</dbReference>
<dbReference type="CDD" id="cd02440">
    <property type="entry name" value="AdoMet_MTases"/>
    <property type="match status" value="1"/>
</dbReference>
<dbReference type="EMBL" id="JACZZA010000001">
    <property type="protein sequence ID" value="MBE1158838.1"/>
    <property type="molecule type" value="Genomic_DNA"/>
</dbReference>
<comment type="caution">
    <text evidence="2">The sequence shown here is derived from an EMBL/GenBank/DDBJ whole genome shotgun (WGS) entry which is preliminary data.</text>
</comment>
<proteinExistence type="predicted"/>
<sequence>MTSSEHQHWDPGQYQQHGRFVSDLGAPILRQLNPQPGERILDLGCGDGALTLKLVQAGCEVLGVDSSAPMIDAARKLGVPARVMDGASLDFTAEFDAVFSNAALHWMPQPEQVIAGIWRALKPGGRFVAEFGGHGNVASIVNALRSALAARHIAAPEPWFFPTPEHYRSLLQQQGFDVQWVELVPRPTLLPGDVGAWLNTFAQPFIAAIPAAERADFLSSLVEALRPSMCDEDGKWWADYVRIRCHASKP</sequence>
<dbReference type="RefSeq" id="WP_192553705.1">
    <property type="nucleotide sequence ID" value="NZ_JACZZA010000001.1"/>
</dbReference>
<protein>
    <submittedName>
        <fullName evidence="2">Methyltransferase domain-containing protein</fullName>
    </submittedName>
</protein>
<gene>
    <name evidence="2" type="ORF">IGX34_00480</name>
</gene>
<reference evidence="2 3" key="1">
    <citation type="submission" date="2020-09" db="EMBL/GenBank/DDBJ databases">
        <title>Dyella sp. 7MK23 isolated from forest soil.</title>
        <authorList>
            <person name="Fu J."/>
        </authorList>
    </citation>
    <scope>NUCLEOTIDE SEQUENCE [LARGE SCALE GENOMIC DNA]</scope>
    <source>
        <strain evidence="2 3">7MK23</strain>
    </source>
</reference>
<organism evidence="2 3">
    <name type="scientific">Dyella acidiphila</name>
    <dbReference type="NCBI Taxonomy" id="2775866"/>
    <lineage>
        <taxon>Bacteria</taxon>
        <taxon>Pseudomonadati</taxon>
        <taxon>Pseudomonadota</taxon>
        <taxon>Gammaproteobacteria</taxon>
        <taxon>Lysobacterales</taxon>
        <taxon>Rhodanobacteraceae</taxon>
        <taxon>Dyella</taxon>
    </lineage>
</organism>
<dbReference type="InterPro" id="IPR029063">
    <property type="entry name" value="SAM-dependent_MTases_sf"/>
</dbReference>
<evidence type="ECO:0000313" key="2">
    <source>
        <dbReference type="EMBL" id="MBE1158838.1"/>
    </source>
</evidence>
<accession>A0ABR9G452</accession>
<keyword evidence="2" id="KW-0489">Methyltransferase</keyword>
<dbReference type="GO" id="GO:0008168">
    <property type="term" value="F:methyltransferase activity"/>
    <property type="evidence" value="ECO:0007669"/>
    <property type="project" value="UniProtKB-KW"/>
</dbReference>
<feature type="domain" description="Methyltransferase type 11" evidence="1">
    <location>
        <begin position="41"/>
        <end position="128"/>
    </location>
</feature>
<dbReference type="Proteomes" id="UP000651010">
    <property type="component" value="Unassembled WGS sequence"/>
</dbReference>
<keyword evidence="3" id="KW-1185">Reference proteome</keyword>
<keyword evidence="2" id="KW-0808">Transferase</keyword>
<dbReference type="Pfam" id="PF08241">
    <property type="entry name" value="Methyltransf_11"/>
    <property type="match status" value="1"/>
</dbReference>